<name>A0A9N8DSE1_9STRA</name>
<evidence type="ECO:0000256" key="1">
    <source>
        <dbReference type="SAM" id="Phobius"/>
    </source>
</evidence>
<dbReference type="InterPro" id="IPR036691">
    <property type="entry name" value="Endo/exonu/phosph_ase_sf"/>
</dbReference>
<dbReference type="OrthoDB" id="497840at2759"/>
<accession>A0A9N8DSE1</accession>
<dbReference type="EMBL" id="CAICTM010000245">
    <property type="protein sequence ID" value="CAB9505865.1"/>
    <property type="molecule type" value="Genomic_DNA"/>
</dbReference>
<dbReference type="AlphaFoldDB" id="A0A9N8DSE1"/>
<keyword evidence="1" id="KW-0812">Transmembrane</keyword>
<keyword evidence="1" id="KW-0472">Membrane</keyword>
<evidence type="ECO:0000313" key="3">
    <source>
        <dbReference type="Proteomes" id="UP001153069"/>
    </source>
</evidence>
<proteinExistence type="predicted"/>
<dbReference type="Gene3D" id="3.60.10.10">
    <property type="entry name" value="Endonuclease/exonuclease/phosphatase"/>
    <property type="match status" value="1"/>
</dbReference>
<dbReference type="Proteomes" id="UP001153069">
    <property type="component" value="Unassembled WGS sequence"/>
</dbReference>
<reference evidence="2" key="1">
    <citation type="submission" date="2020-06" db="EMBL/GenBank/DDBJ databases">
        <authorList>
            <consortium name="Plant Systems Biology data submission"/>
        </authorList>
    </citation>
    <scope>NUCLEOTIDE SEQUENCE</scope>
    <source>
        <strain evidence="2">D6</strain>
    </source>
</reference>
<organism evidence="2 3">
    <name type="scientific">Seminavis robusta</name>
    <dbReference type="NCBI Taxonomy" id="568900"/>
    <lineage>
        <taxon>Eukaryota</taxon>
        <taxon>Sar</taxon>
        <taxon>Stramenopiles</taxon>
        <taxon>Ochrophyta</taxon>
        <taxon>Bacillariophyta</taxon>
        <taxon>Bacillariophyceae</taxon>
        <taxon>Bacillariophycidae</taxon>
        <taxon>Naviculales</taxon>
        <taxon>Naviculaceae</taxon>
        <taxon>Seminavis</taxon>
    </lineage>
</organism>
<keyword evidence="1" id="KW-1133">Transmembrane helix</keyword>
<evidence type="ECO:0008006" key="4">
    <source>
        <dbReference type="Google" id="ProtNLM"/>
    </source>
</evidence>
<keyword evidence="3" id="KW-1185">Reference proteome</keyword>
<feature type="transmembrane region" description="Helical" evidence="1">
    <location>
        <begin position="34"/>
        <end position="52"/>
    </location>
</feature>
<dbReference type="SUPFAM" id="SSF56219">
    <property type="entry name" value="DNase I-like"/>
    <property type="match status" value="1"/>
</dbReference>
<gene>
    <name evidence="2" type="ORF">SEMRO_246_G097730.1</name>
</gene>
<protein>
    <recommendedName>
        <fullName evidence="4">Endonuclease/exonuclease/phosphatase domain-containing protein</fullName>
    </recommendedName>
</protein>
<sequence>MAYGRRNFVAYQRGGAAGSIVVPSRSLASYRNKIAAILLVTVVYTAFLYNSGGAQHFLSNAGVKPDSRVARAASEGMSAMISAGKKLTVATWNIAAINNNPFEYWITYKENPKYEELMIKVEQFLEEPGDRDVPVSAVFTENMFTQLDTRIKQVGWTSMRGYWDDDFKNRKIIAQFMKDKLLGSKRLASMPDRITNTINIEGSNEQVFRPTVINMYDGDLSSLDKWWAEWERFMFDDKINIKTKEGVEEKEPFKMLQPIKKAKYPDITEQEETDSLPLQTLCGAIFDAILVHMMNTVSDTPEQWMDLKRTMVDALNKQKVPHTLGILENQYINSDIITLQEVSSSFIDQAKAGRLGNTFHIVAPGALDAVRDQNSVIFLNKETFPGGSQKEITSIVEGAFPEGEKVPVANGDILAITATSAHNVPFVVASFHGDTNGLATIPVVDAIVKAMGADKELVSHRLVFGMDANTYENAKPKKQQDVLEFGTAYRAHGLTSCWGDVPDASNYTTYNARTYLQPQLNKACKRDEKRAKGDVNPKDFILFAKDHFAVEQVWKDNTGKREYVEDMAFPTLEFPSDHGVLSTVIVPKDSTI</sequence>
<evidence type="ECO:0000313" key="2">
    <source>
        <dbReference type="EMBL" id="CAB9505865.1"/>
    </source>
</evidence>
<comment type="caution">
    <text evidence="2">The sequence shown here is derived from an EMBL/GenBank/DDBJ whole genome shotgun (WGS) entry which is preliminary data.</text>
</comment>